<dbReference type="RefSeq" id="WP_219158696.1">
    <property type="nucleotide sequence ID" value="NZ_JAHWGL010000033.1"/>
</dbReference>
<proteinExistence type="predicted"/>
<evidence type="ECO:0008006" key="3">
    <source>
        <dbReference type="Google" id="ProtNLM"/>
    </source>
</evidence>
<keyword evidence="2" id="KW-1185">Reference proteome</keyword>
<organism evidence="1 2">
    <name type="scientific">Hymenobacter profundi</name>
    <dbReference type="NCBI Taxonomy" id="1982110"/>
    <lineage>
        <taxon>Bacteria</taxon>
        <taxon>Pseudomonadati</taxon>
        <taxon>Bacteroidota</taxon>
        <taxon>Cytophagia</taxon>
        <taxon>Cytophagales</taxon>
        <taxon>Hymenobacteraceae</taxon>
        <taxon>Hymenobacter</taxon>
    </lineage>
</organism>
<accession>A0ABS6X0M7</accession>
<evidence type="ECO:0000313" key="1">
    <source>
        <dbReference type="EMBL" id="MBW3128861.1"/>
    </source>
</evidence>
<dbReference type="Proteomes" id="UP000826188">
    <property type="component" value="Unassembled WGS sequence"/>
</dbReference>
<dbReference type="EMBL" id="JAHWGL010000033">
    <property type="protein sequence ID" value="MBW3128861.1"/>
    <property type="molecule type" value="Genomic_DNA"/>
</dbReference>
<evidence type="ECO:0000313" key="2">
    <source>
        <dbReference type="Proteomes" id="UP000826188"/>
    </source>
</evidence>
<sequence length="70" mass="7380">MDVKEPLTLADLLPRGSQQKIAERLGIKKQAVSAAIKKCKPGNAVVIEALRIARECGALDAAQDLAKLAA</sequence>
<protein>
    <recommendedName>
        <fullName evidence="3">HTH cro/C1-type domain-containing protein</fullName>
    </recommendedName>
</protein>
<gene>
    <name evidence="1" type="ORF">KYK14_09895</name>
</gene>
<comment type="caution">
    <text evidence="1">The sequence shown here is derived from an EMBL/GenBank/DDBJ whole genome shotgun (WGS) entry which is preliminary data.</text>
</comment>
<reference evidence="1 2" key="1">
    <citation type="submission" date="2021-07" db="EMBL/GenBank/DDBJ databases">
        <title>Hymenobacter profundi sp. nov., isolated from deep-sea water.</title>
        <authorList>
            <person name="Kim M.K."/>
        </authorList>
    </citation>
    <scope>NUCLEOTIDE SEQUENCE [LARGE SCALE GENOMIC DNA]</scope>
    <source>
        <strain evidence="1 2">M2</strain>
    </source>
</reference>
<name>A0ABS6X0M7_9BACT</name>